<dbReference type="AlphaFoldDB" id="A0AAP4EW23"/>
<organism evidence="1 2">
    <name type="scientific">Fusibacillus kribbianus</name>
    <dbReference type="NCBI Taxonomy" id="3044208"/>
    <lineage>
        <taxon>Bacteria</taxon>
        <taxon>Bacillati</taxon>
        <taxon>Bacillota</taxon>
        <taxon>Clostridia</taxon>
        <taxon>Lachnospirales</taxon>
        <taxon>Lachnospiraceae</taxon>
        <taxon>Fusibacillus</taxon>
    </lineage>
</organism>
<sequence length="238" mass="27720">MVQELREQLFLLAEEKYKTFNDSLIPGTGETIGVRVPKVRELAKKLAKDSGKEFLSEMEQADGSSLYQEELMVQGMVIGYGKMPLEERFLHLDAWVPRINSWAVCDCGTSTLKFLGKYPEESFAYICGYLESRREYELRFAVVALMDYFITKTYIDRVLEILRQVRHEGYYVKMAVAWALSVCYVKFPKRTLELFKRNEENGGLEDWTQNKAIQKIRESYRVSAEDKEMLKALKRSKA</sequence>
<accession>A0AAP4EW23</accession>
<dbReference type="CDD" id="cd06561">
    <property type="entry name" value="AlkD_like"/>
    <property type="match status" value="1"/>
</dbReference>
<comment type="caution">
    <text evidence="1">The sequence shown here is derived from an EMBL/GenBank/DDBJ whole genome shotgun (WGS) entry which is preliminary data.</text>
</comment>
<protein>
    <submittedName>
        <fullName evidence="1">DNA alkylation repair protein</fullName>
    </submittedName>
</protein>
<dbReference type="InterPro" id="IPR016024">
    <property type="entry name" value="ARM-type_fold"/>
</dbReference>
<name>A0AAP4EW23_9FIRM</name>
<dbReference type="Gene3D" id="1.25.10.90">
    <property type="match status" value="1"/>
</dbReference>
<dbReference type="Pfam" id="PF08713">
    <property type="entry name" value="DNA_alkylation"/>
    <property type="match status" value="1"/>
</dbReference>
<dbReference type="RefSeq" id="WP_283229536.1">
    <property type="nucleotide sequence ID" value="NZ_JASGBQ010000001.1"/>
</dbReference>
<dbReference type="EMBL" id="JASGBQ010000001">
    <property type="protein sequence ID" value="MDI9241029.1"/>
    <property type="molecule type" value="Genomic_DNA"/>
</dbReference>
<evidence type="ECO:0000313" key="2">
    <source>
        <dbReference type="Proteomes" id="UP001300383"/>
    </source>
</evidence>
<dbReference type="PANTHER" id="PTHR34070">
    <property type="entry name" value="ARMADILLO-TYPE FOLD"/>
    <property type="match status" value="1"/>
</dbReference>
<dbReference type="PANTHER" id="PTHR34070:SF1">
    <property type="entry name" value="DNA ALKYLATION REPAIR PROTEIN"/>
    <property type="match status" value="1"/>
</dbReference>
<dbReference type="InterPro" id="IPR014825">
    <property type="entry name" value="DNA_alkylation"/>
</dbReference>
<dbReference type="Proteomes" id="UP001300383">
    <property type="component" value="Unassembled WGS sequence"/>
</dbReference>
<evidence type="ECO:0000313" key="1">
    <source>
        <dbReference type="EMBL" id="MDI9241029.1"/>
    </source>
</evidence>
<dbReference type="SUPFAM" id="SSF48371">
    <property type="entry name" value="ARM repeat"/>
    <property type="match status" value="1"/>
</dbReference>
<reference evidence="1 2" key="1">
    <citation type="submission" date="2023-05" db="EMBL/GenBank/DDBJ databases">
        <title>[ruminococcus] sp. nov., isolated from a pig farm feces dump.</title>
        <authorList>
            <person name="Chang Y.-H."/>
        </authorList>
    </citation>
    <scope>NUCLEOTIDE SEQUENCE [LARGE SCALE GENOMIC DNA]</scope>
    <source>
        <strain evidence="1 2">YH-rum2234</strain>
    </source>
</reference>
<gene>
    <name evidence="1" type="ORF">QJ036_00870</name>
</gene>
<proteinExistence type="predicted"/>
<keyword evidence="2" id="KW-1185">Reference proteome</keyword>